<sequence>MTDQHGRTLSAMAAFSLAVSRPAANADCCVRVPGTLGRPSPATGCGGRGERLVCSARIWSSVLGGAFGGSGFLVSVFGGSGLGGSGFLASGLGGSGLVSGLRSTAGSGLGFSGSASGSLGFSALGSGLGAGFSSGLGWTAATCGSGLGCGLGSGCGLGAASTCGAGGAGVFFSASGSLRSCGRSCDTTGALDCGPISVAS</sequence>
<protein>
    <submittedName>
        <fullName evidence="1">Uncharacterized protein</fullName>
    </submittedName>
</protein>
<organism evidence="1 2">
    <name type="scientific">Vineibacter terrae</name>
    <dbReference type="NCBI Taxonomy" id="2586908"/>
    <lineage>
        <taxon>Bacteria</taxon>
        <taxon>Pseudomonadati</taxon>
        <taxon>Pseudomonadota</taxon>
        <taxon>Alphaproteobacteria</taxon>
        <taxon>Hyphomicrobiales</taxon>
        <taxon>Vineibacter</taxon>
    </lineage>
</organism>
<accession>A0A5C8P9N8</accession>
<proteinExistence type="predicted"/>
<gene>
    <name evidence="1" type="ORF">FHP25_34730</name>
</gene>
<keyword evidence="2" id="KW-1185">Reference proteome</keyword>
<name>A0A5C8P9N8_9HYPH</name>
<dbReference type="Proteomes" id="UP000321638">
    <property type="component" value="Unassembled WGS sequence"/>
</dbReference>
<reference evidence="1 2" key="1">
    <citation type="submission" date="2019-06" db="EMBL/GenBank/DDBJ databases">
        <title>New taxonomy in bacterial strain CC-CFT640, isolated from vineyard.</title>
        <authorList>
            <person name="Lin S.-Y."/>
            <person name="Tsai C.-F."/>
            <person name="Young C.-C."/>
        </authorList>
    </citation>
    <scope>NUCLEOTIDE SEQUENCE [LARGE SCALE GENOMIC DNA]</scope>
    <source>
        <strain evidence="1 2">CC-CFT640</strain>
    </source>
</reference>
<evidence type="ECO:0000313" key="2">
    <source>
        <dbReference type="Proteomes" id="UP000321638"/>
    </source>
</evidence>
<dbReference type="EMBL" id="VDUZ01000060">
    <property type="protein sequence ID" value="TXL70391.1"/>
    <property type="molecule type" value="Genomic_DNA"/>
</dbReference>
<comment type="caution">
    <text evidence="1">The sequence shown here is derived from an EMBL/GenBank/DDBJ whole genome shotgun (WGS) entry which is preliminary data.</text>
</comment>
<evidence type="ECO:0000313" key="1">
    <source>
        <dbReference type="EMBL" id="TXL70391.1"/>
    </source>
</evidence>
<dbReference type="AlphaFoldDB" id="A0A5C8P9N8"/>